<dbReference type="Proteomes" id="UP000256491">
    <property type="component" value="Unassembled WGS sequence"/>
</dbReference>
<dbReference type="Pfam" id="PF15650">
    <property type="entry name" value="Tox-REase-9"/>
    <property type="match status" value="1"/>
</dbReference>
<evidence type="ECO:0000259" key="1">
    <source>
        <dbReference type="Pfam" id="PF15650"/>
    </source>
</evidence>
<evidence type="ECO:0000313" key="2">
    <source>
        <dbReference type="EMBL" id="REC71013.1"/>
    </source>
</evidence>
<dbReference type="Gene3D" id="2.180.10.10">
    <property type="entry name" value="RHS repeat-associated core"/>
    <property type="match status" value="1"/>
</dbReference>
<sequence>GGPVITDKNILNTTPLWVDRGYTSHEYFPEIGIIHMNGRLYDPMLRRFLNADENIQAPFNTQNYNRYGYVMNNPMMYNDPNGEFAWIIAGAIMGAYFTGVKANGSWNPTKWDWGATWGKIAMGGAIGAFTGGVGAAVGASAATAAATVGIQGGVLGGAIAGASGGAVAGAINGFATSVMFGEDVIEGTVMGGLSGAALGGALGGVAGGIQQIAKNIQAANIGAPQQTILKGAQIQPGRTQWTLNNTPKTTTVGATPKTGTLTIGDVDFGVDEVVGYKLVNEQSVPILKEGAPTTYKGEYTKSSLKLGRAIHNEYKAQEAAQGLGYKEYRLPSGKRIDFLNISKGKIYELKPLNPTQLKAGEKQLQMYLEELQSPAAIKANPRLKDIEWKKILEAYYKK</sequence>
<evidence type="ECO:0000313" key="3">
    <source>
        <dbReference type="Proteomes" id="UP000256491"/>
    </source>
</evidence>
<feature type="non-terminal residue" evidence="2">
    <location>
        <position position="1"/>
    </location>
</feature>
<feature type="domain" description="Tox-REase-9" evidence="1">
    <location>
        <begin position="299"/>
        <end position="378"/>
    </location>
</feature>
<dbReference type="NCBIfam" id="TIGR03696">
    <property type="entry name" value="Rhs_assc_core"/>
    <property type="match status" value="1"/>
</dbReference>
<proteinExistence type="predicted"/>
<organism evidence="2 3">
    <name type="scientific">Chryseobacterium rhizosphaerae</name>
    <dbReference type="NCBI Taxonomy" id="395937"/>
    <lineage>
        <taxon>Bacteria</taxon>
        <taxon>Pseudomonadati</taxon>
        <taxon>Bacteroidota</taxon>
        <taxon>Flavobacteriia</taxon>
        <taxon>Flavobacteriales</taxon>
        <taxon>Weeksellaceae</taxon>
        <taxon>Chryseobacterium group</taxon>
        <taxon>Chryseobacterium</taxon>
    </lineage>
</organism>
<reference evidence="2 3" key="1">
    <citation type="journal article" date="2010" name="Syst. Appl. Microbiol.">
        <title>Four new species of Chryseobacterium from the rhizosphere of coastal sand dune plants, Chryseobacterium elymi sp. nov., Chryseobacterium hagamense sp. nov., Chryseobacterium lathyri sp. nov. and Chryseobacterium rhizosphaerae sp. nov.</title>
        <authorList>
            <person name="Cho S.H."/>
            <person name="Lee K.S."/>
            <person name="Shin D.S."/>
            <person name="Han J.H."/>
            <person name="Park K.S."/>
            <person name="Lee C.H."/>
            <person name="Park K.H."/>
            <person name="Kim S.B."/>
        </authorList>
    </citation>
    <scope>NUCLEOTIDE SEQUENCE [LARGE SCALE GENOMIC DNA]</scope>
    <source>
        <strain evidence="2 3">KCTC 22548</strain>
    </source>
</reference>
<name>A0ABX9IFE5_9FLAO</name>
<protein>
    <recommendedName>
        <fullName evidence="1">Tox-REase-9 domain-containing protein</fullName>
    </recommendedName>
</protein>
<gene>
    <name evidence="2" type="ORF">DRF57_21285</name>
</gene>
<comment type="caution">
    <text evidence="2">The sequence shown here is derived from an EMBL/GenBank/DDBJ whole genome shotgun (WGS) entry which is preliminary data.</text>
</comment>
<dbReference type="RefSeq" id="WP_317126115.1">
    <property type="nucleotide sequence ID" value="NZ_QNUF01000036.1"/>
</dbReference>
<dbReference type="InterPro" id="IPR022385">
    <property type="entry name" value="Rhs_assc_core"/>
</dbReference>
<dbReference type="InterPro" id="IPR028902">
    <property type="entry name" value="Tox-REase-9_dom"/>
</dbReference>
<dbReference type="EMBL" id="QNUF01000036">
    <property type="protein sequence ID" value="REC71013.1"/>
    <property type="molecule type" value="Genomic_DNA"/>
</dbReference>
<accession>A0ABX9IFE5</accession>
<keyword evidence="3" id="KW-1185">Reference proteome</keyword>